<gene>
    <name evidence="3" type="ORF">H9657_06555</name>
</gene>
<keyword evidence="1" id="KW-0732">Signal</keyword>
<dbReference type="RefSeq" id="WP_191781617.1">
    <property type="nucleotide sequence ID" value="NZ_JACSQV010000004.1"/>
</dbReference>
<dbReference type="PROSITE" id="PS51257">
    <property type="entry name" value="PROKAR_LIPOPROTEIN"/>
    <property type="match status" value="1"/>
</dbReference>
<reference evidence="3 4" key="1">
    <citation type="submission" date="2020-08" db="EMBL/GenBank/DDBJ databases">
        <title>A Genomic Blueprint of the Chicken Gut Microbiome.</title>
        <authorList>
            <person name="Gilroy R."/>
            <person name="Ravi A."/>
            <person name="Getino M."/>
            <person name="Pursley I."/>
            <person name="Horton D.L."/>
            <person name="Alikhan N.-F."/>
            <person name="Baker D."/>
            <person name="Gharbi K."/>
            <person name="Hall N."/>
            <person name="Watson M."/>
            <person name="Adriaenssens E.M."/>
            <person name="Foster-Nyarko E."/>
            <person name="Jarju S."/>
            <person name="Secka A."/>
            <person name="Antonio M."/>
            <person name="Oren A."/>
            <person name="Chaudhuri R."/>
            <person name="La Ragione R.M."/>
            <person name="Hildebrand F."/>
            <person name="Pallen M.J."/>
        </authorList>
    </citation>
    <scope>NUCLEOTIDE SEQUENCE [LARGE SCALE GENOMIC DNA]</scope>
    <source>
        <strain evidence="3 4">Sa3CUA2</strain>
    </source>
</reference>
<dbReference type="EMBL" id="JACSQV010000004">
    <property type="protein sequence ID" value="MBD7917937.1"/>
    <property type="molecule type" value="Genomic_DNA"/>
</dbReference>
<dbReference type="Pfam" id="PF13845">
    <property type="entry name" value="Septum_form"/>
    <property type="match status" value="1"/>
</dbReference>
<name>A0ABR8QBY6_9CELL</name>
<dbReference type="InterPro" id="IPR026004">
    <property type="entry name" value="Septum_form"/>
</dbReference>
<feature type="chain" id="PRO_5046344450" evidence="1">
    <location>
        <begin position="28"/>
        <end position="181"/>
    </location>
</feature>
<protein>
    <submittedName>
        <fullName evidence="3">Septum formation family protein</fullName>
    </submittedName>
</protein>
<evidence type="ECO:0000313" key="3">
    <source>
        <dbReference type="EMBL" id="MBD7917937.1"/>
    </source>
</evidence>
<evidence type="ECO:0000313" key="4">
    <source>
        <dbReference type="Proteomes" id="UP000604241"/>
    </source>
</evidence>
<feature type="signal peptide" evidence="1">
    <location>
        <begin position="1"/>
        <end position="27"/>
    </location>
</feature>
<feature type="domain" description="Septum formation-related" evidence="2">
    <location>
        <begin position="62"/>
        <end position="170"/>
    </location>
</feature>
<comment type="caution">
    <text evidence="3">The sequence shown here is derived from an EMBL/GenBank/DDBJ whole genome shotgun (WGS) entry which is preliminary data.</text>
</comment>
<evidence type="ECO:0000256" key="1">
    <source>
        <dbReference type="SAM" id="SignalP"/>
    </source>
</evidence>
<sequence length="181" mass="19045">MNTRSSRFLTAPVLAVTLAAALTGCGALDSVLGDGAAPAQRDEPGGEITASAEADVFSLQLGDCFDYAALSEATSISSVSTIPCGDPHDAEIYAETTLTEEQFRSDLALTEAGDTTSPTVAEQFCYDAFAGFVGTSYEESLLDYTLFSPSEEGWEQGDDVVQCILLHPDADFTGSMRDSVL</sequence>
<proteinExistence type="predicted"/>
<dbReference type="Proteomes" id="UP000604241">
    <property type="component" value="Unassembled WGS sequence"/>
</dbReference>
<organism evidence="3 4">
    <name type="scientific">Cellulomonas avistercoris</name>
    <dbReference type="NCBI Taxonomy" id="2762242"/>
    <lineage>
        <taxon>Bacteria</taxon>
        <taxon>Bacillati</taxon>
        <taxon>Actinomycetota</taxon>
        <taxon>Actinomycetes</taxon>
        <taxon>Micrococcales</taxon>
        <taxon>Cellulomonadaceae</taxon>
        <taxon>Cellulomonas</taxon>
    </lineage>
</organism>
<accession>A0ABR8QBY6</accession>
<evidence type="ECO:0000259" key="2">
    <source>
        <dbReference type="Pfam" id="PF13845"/>
    </source>
</evidence>
<keyword evidence="4" id="KW-1185">Reference proteome</keyword>